<comment type="caution">
    <text evidence="1">The sequence shown here is derived from an EMBL/GenBank/DDBJ whole genome shotgun (WGS) entry which is preliminary data.</text>
</comment>
<gene>
    <name evidence="1" type="ORF">GS398_14475</name>
</gene>
<reference evidence="1 2" key="1">
    <citation type="submission" date="2019-11" db="EMBL/GenBank/DDBJ databases">
        <title>Pedobacter sp. HMF7056 Genome sequencing and assembly.</title>
        <authorList>
            <person name="Kang H."/>
            <person name="Kim H."/>
            <person name="Joh K."/>
        </authorList>
    </citation>
    <scope>NUCLEOTIDE SEQUENCE [LARGE SCALE GENOMIC DNA]</scope>
    <source>
        <strain evidence="1 2">HMF7056</strain>
    </source>
</reference>
<dbReference type="EMBL" id="WVHS01000003">
    <property type="protein sequence ID" value="MXV16513.1"/>
    <property type="molecule type" value="Genomic_DNA"/>
</dbReference>
<protein>
    <submittedName>
        <fullName evidence="1">Uncharacterized protein</fullName>
    </submittedName>
</protein>
<dbReference type="PANTHER" id="PTHR43118">
    <property type="entry name" value="RHAMNOGALACTURONAN LYASE (EUROFUNG)"/>
    <property type="match status" value="1"/>
</dbReference>
<proteinExistence type="predicted"/>
<name>A0A7K1XZW0_9SPHI</name>
<accession>A0A7K1XZW0</accession>
<sequence length="590" mass="65877">MNLTIKPVTKLALVLLAVSFSLVTRPVSGQAYSPHPGAVAKGFLVIPATDFIDEFPKGNKLTEAATLKTEWQFNNTAIVLQSETNLIARVTVPEEGSYYLYVRSKGAGAGAFKIAVNDRVTDSVFGKQPQLWKKGGSFKLSKGVAYVKITRITPGASFDVVVLSKKPDVTEEEIRPFQLNEEVRLLKQYNVPLSNAVKFGDVNGDGLTDFMVLTPDFSAYVFDNAGKELWNWKSPETNAKARSEFEAPGVVWDFDRDGKAEVVHWRFLDGKEWLVIASGETGQVKKQVEWPTRPLPHEYNNFRLAIAKLTSGSPNELVVYTDMGGTVNVNAYTSNLELLWEHTETRKKDNLGHYVYPADLNGDGIDEVLVGSLLLDAKGKEIWNRFGLLPDNHDHADSYKFADINLDGKPDIVTANSETGIFIYEAMTGRIIWQAVAEHAQQIQAGYFLKGVKGPQVVAGGRTYGNRQLNEPYLWSQLYWFDNQGNTLLKWPGQPINGNPDFIKGNWRGDGAEHLFWYKFKLGDNGKGTCYFPAPVFHMFDFMGKGAEEVITLANGILSVYGSKYATYHNKDTKKDLNYLKSSVVNHTHY</sequence>
<dbReference type="Gene3D" id="2.130.10.130">
    <property type="entry name" value="Integrin alpha, N-terminal"/>
    <property type="match status" value="1"/>
</dbReference>
<dbReference type="SUPFAM" id="SSF69318">
    <property type="entry name" value="Integrin alpha N-terminal domain"/>
    <property type="match status" value="1"/>
</dbReference>
<dbReference type="AlphaFoldDB" id="A0A7K1XZW0"/>
<dbReference type="InterPro" id="IPR028994">
    <property type="entry name" value="Integrin_alpha_N"/>
</dbReference>
<dbReference type="RefSeq" id="WP_160907504.1">
    <property type="nucleotide sequence ID" value="NZ_WVHS01000003.1"/>
</dbReference>
<evidence type="ECO:0000313" key="1">
    <source>
        <dbReference type="EMBL" id="MXV16513.1"/>
    </source>
</evidence>
<dbReference type="PANTHER" id="PTHR43118:SF1">
    <property type="entry name" value="RHAMNOGALACTURONAN LYASE (EUROFUNG)"/>
    <property type="match status" value="1"/>
</dbReference>
<evidence type="ECO:0000313" key="2">
    <source>
        <dbReference type="Proteomes" id="UP000451233"/>
    </source>
</evidence>
<dbReference type="Proteomes" id="UP000451233">
    <property type="component" value="Unassembled WGS sequence"/>
</dbReference>
<dbReference type="InterPro" id="IPR034641">
    <property type="entry name" value="RGL11"/>
</dbReference>
<keyword evidence="2" id="KW-1185">Reference proteome</keyword>
<organism evidence="1 2">
    <name type="scientific">Hufsiella ginkgonis</name>
    <dbReference type="NCBI Taxonomy" id="2695274"/>
    <lineage>
        <taxon>Bacteria</taxon>
        <taxon>Pseudomonadati</taxon>
        <taxon>Bacteroidota</taxon>
        <taxon>Sphingobacteriia</taxon>
        <taxon>Sphingobacteriales</taxon>
        <taxon>Sphingobacteriaceae</taxon>
        <taxon>Hufsiella</taxon>
    </lineage>
</organism>